<reference evidence="2" key="1">
    <citation type="submission" date="2023-07" db="EMBL/GenBank/DDBJ databases">
        <title>Bifidobacterium aquikefiriaerophilum sp. nov. and Bifidobacterium eccum sp. nov., isolated from water kefir.</title>
        <authorList>
            <person name="Breselge S."/>
            <person name="Bellassi P."/>
            <person name="Barcenilla C."/>
            <person name="Alvarez-Ordonez A."/>
            <person name="Morelli L."/>
            <person name="Cotter P.D."/>
        </authorList>
    </citation>
    <scope>NUCLEOTIDE SEQUENCE</scope>
    <source>
        <strain evidence="2">WK041_4_12</strain>
    </source>
</reference>
<organism evidence="2">
    <name type="scientific">Bifidobacterium aquikefiricola</name>
    <dbReference type="NCBI Taxonomy" id="3059038"/>
    <lineage>
        <taxon>Bacteria</taxon>
        <taxon>Bacillati</taxon>
        <taxon>Actinomycetota</taxon>
        <taxon>Actinomycetes</taxon>
        <taxon>Bifidobacteriales</taxon>
        <taxon>Bifidobacteriaceae</taxon>
        <taxon>Bifidobacterium</taxon>
    </lineage>
</organism>
<evidence type="ECO:0000313" key="2">
    <source>
        <dbReference type="EMBL" id="XDS45097.1"/>
    </source>
</evidence>
<gene>
    <name evidence="2" type="ORF">QN215_02935</name>
</gene>
<keyword evidence="1" id="KW-0732">Signal</keyword>
<sequence length="227" mass="24349">MTTSVKERPRARRSKKSFASSLVIGIGAFAFAFAMPLAAHAATIISAEDLDVIEVEATESGLNTHIWDVELLGHDHDANNPDPEFDPASVEYQLAADEDGYAYISEDTDISPLSAGFSPGSSDFLDDLTNPWVTFTLESADWDAADGVTAGGGVIIAGDDIDLDFNADDYDPVSTPQSFNLTKHTHPDWTFRGEGTYTLEFGVSVDYSSPTVVTGLPDTVTVIVHVL</sequence>
<feature type="signal peptide" evidence="1">
    <location>
        <begin position="1"/>
        <end position="41"/>
    </location>
</feature>
<name>A0AB39U802_9BIFI</name>
<proteinExistence type="predicted"/>
<dbReference type="EMBL" id="CP129674">
    <property type="protein sequence ID" value="XDS45097.1"/>
    <property type="molecule type" value="Genomic_DNA"/>
</dbReference>
<dbReference type="RefSeq" id="WP_369344637.1">
    <property type="nucleotide sequence ID" value="NZ_CP129674.1"/>
</dbReference>
<feature type="chain" id="PRO_5044195283" evidence="1">
    <location>
        <begin position="42"/>
        <end position="227"/>
    </location>
</feature>
<dbReference type="KEGG" id="baqk:QN215_02935"/>
<dbReference type="AlphaFoldDB" id="A0AB39U802"/>
<protein>
    <submittedName>
        <fullName evidence="2">Uncharacterized protein</fullName>
    </submittedName>
</protein>
<accession>A0AB39U802</accession>
<evidence type="ECO:0000256" key="1">
    <source>
        <dbReference type="SAM" id="SignalP"/>
    </source>
</evidence>